<feature type="transmembrane region" description="Helical" evidence="1">
    <location>
        <begin position="72"/>
        <end position="91"/>
    </location>
</feature>
<evidence type="ECO:0000313" key="3">
    <source>
        <dbReference type="Proteomes" id="UP000030518"/>
    </source>
</evidence>
<protein>
    <submittedName>
        <fullName evidence="2">Uncharacterized protein</fullName>
    </submittedName>
</protein>
<sequence>MPVADFLLAIAQLGVALAGFSGLIAAIRTTSPDGWHPRDIWSLSWMLGTSIGALVLALLPLWLSLFDLAQPLVYQLSSVVACVHTLALVAVQVRAGRRLTREGFPPRVPFFPFALVSLLTLAGLAAGIGALGGWGAALVPVYAGCLLALLLASVLVLAIFLVLLARAARRE</sequence>
<dbReference type="PATRIC" id="fig|1300345.3.peg.1777"/>
<dbReference type="EMBL" id="JRKJ01000010">
    <property type="protein sequence ID" value="KGQ19007.1"/>
    <property type="molecule type" value="Genomic_DNA"/>
</dbReference>
<feature type="transmembrane region" description="Helical" evidence="1">
    <location>
        <begin position="40"/>
        <end position="66"/>
    </location>
</feature>
<name>A0A0A2WJW0_9GAMM</name>
<dbReference type="RefSeq" id="WP_036168860.1">
    <property type="nucleotide sequence ID" value="NZ_JRKJ01000010.1"/>
</dbReference>
<proteinExistence type="predicted"/>
<dbReference type="STRING" id="1300345.LF41_97"/>
<keyword evidence="1" id="KW-1133">Transmembrane helix</keyword>
<keyword evidence="1" id="KW-0812">Transmembrane</keyword>
<organism evidence="2 3">
    <name type="scientific">Lysobacter dokdonensis DS-58</name>
    <dbReference type="NCBI Taxonomy" id="1300345"/>
    <lineage>
        <taxon>Bacteria</taxon>
        <taxon>Pseudomonadati</taxon>
        <taxon>Pseudomonadota</taxon>
        <taxon>Gammaproteobacteria</taxon>
        <taxon>Lysobacterales</taxon>
        <taxon>Lysobacteraceae</taxon>
        <taxon>Noviluteimonas</taxon>
    </lineage>
</organism>
<gene>
    <name evidence="2" type="ORF">LF41_97</name>
</gene>
<feature type="transmembrane region" description="Helical" evidence="1">
    <location>
        <begin position="111"/>
        <end position="135"/>
    </location>
</feature>
<accession>A0A0A2WJW0</accession>
<comment type="caution">
    <text evidence="2">The sequence shown here is derived from an EMBL/GenBank/DDBJ whole genome shotgun (WGS) entry which is preliminary data.</text>
</comment>
<dbReference type="AlphaFoldDB" id="A0A0A2WJW0"/>
<evidence type="ECO:0000313" key="2">
    <source>
        <dbReference type="EMBL" id="KGQ19007.1"/>
    </source>
</evidence>
<reference evidence="2 3" key="1">
    <citation type="submission" date="2014-09" db="EMBL/GenBank/DDBJ databases">
        <title>Genome sequences of Lysobacter dokdonensis DS-58.</title>
        <authorList>
            <person name="Kim J.F."/>
            <person name="Kwak M.-J."/>
        </authorList>
    </citation>
    <scope>NUCLEOTIDE SEQUENCE [LARGE SCALE GENOMIC DNA]</scope>
    <source>
        <strain evidence="2 3">DS-58</strain>
    </source>
</reference>
<keyword evidence="3" id="KW-1185">Reference proteome</keyword>
<feature type="transmembrane region" description="Helical" evidence="1">
    <location>
        <begin position="141"/>
        <end position="165"/>
    </location>
</feature>
<keyword evidence="1" id="KW-0472">Membrane</keyword>
<evidence type="ECO:0000256" key="1">
    <source>
        <dbReference type="SAM" id="Phobius"/>
    </source>
</evidence>
<dbReference type="Proteomes" id="UP000030518">
    <property type="component" value="Unassembled WGS sequence"/>
</dbReference>
<feature type="transmembrane region" description="Helical" evidence="1">
    <location>
        <begin position="6"/>
        <end position="28"/>
    </location>
</feature>